<evidence type="ECO:0000256" key="2">
    <source>
        <dbReference type="SAM" id="Phobius"/>
    </source>
</evidence>
<reference evidence="3 4" key="1">
    <citation type="submission" date="2018-11" db="EMBL/GenBank/DDBJ databases">
        <title>Taxonoimc description of Halomarina strain SPP-AMP-1.</title>
        <authorList>
            <person name="Pal Y."/>
            <person name="Srinivasana K."/>
            <person name="Verma A."/>
            <person name="Kumar P."/>
        </authorList>
    </citation>
    <scope>NUCLEOTIDE SEQUENCE [LARGE SCALE GENOMIC DNA]</scope>
    <source>
        <strain evidence="3 4">SPP-AMP-1</strain>
    </source>
</reference>
<evidence type="ECO:0000313" key="4">
    <source>
        <dbReference type="Proteomes" id="UP000282322"/>
    </source>
</evidence>
<proteinExistence type="predicted"/>
<accession>A0A3P3R948</accession>
<name>A0A3P3R948_9EURY</name>
<evidence type="ECO:0000313" key="3">
    <source>
        <dbReference type="EMBL" id="RRJ29180.1"/>
    </source>
</evidence>
<comment type="caution">
    <text evidence="3">The sequence shown here is derived from an EMBL/GenBank/DDBJ whole genome shotgun (WGS) entry which is preliminary data.</text>
</comment>
<organism evidence="3 4">
    <name type="scientific">Halocatena pleomorpha</name>
    <dbReference type="NCBI Taxonomy" id="1785090"/>
    <lineage>
        <taxon>Archaea</taxon>
        <taxon>Methanobacteriati</taxon>
        <taxon>Methanobacteriota</taxon>
        <taxon>Stenosarchaea group</taxon>
        <taxon>Halobacteria</taxon>
        <taxon>Halobacteriales</taxon>
        <taxon>Natronomonadaceae</taxon>
        <taxon>Halocatena</taxon>
    </lineage>
</organism>
<dbReference type="AlphaFoldDB" id="A0A3P3R948"/>
<dbReference type="Proteomes" id="UP000282322">
    <property type="component" value="Unassembled WGS sequence"/>
</dbReference>
<keyword evidence="2" id="KW-0472">Membrane</keyword>
<dbReference type="InterPro" id="IPR055685">
    <property type="entry name" value="DUF7261"/>
</dbReference>
<dbReference type="EMBL" id="RRCH01000029">
    <property type="protein sequence ID" value="RRJ29180.1"/>
    <property type="molecule type" value="Genomic_DNA"/>
</dbReference>
<dbReference type="OrthoDB" id="307144at2157"/>
<gene>
    <name evidence="3" type="ORF">EIK79_13670</name>
</gene>
<keyword evidence="2" id="KW-0812">Transmembrane</keyword>
<sequence length="209" mass="23044">MKLRASSASLETERGQLVLIAAVFVAVSFIPITVAYLQLGYSADVRANSDTASEPLESTVRHVRQVVSTETNNTTAWSQRNRTVAEIHSRLRPHISTIETEHSTQMISIEYNGSAAKEWAHANCPTGSARRFGPCTADRGVIVQERLGETHLLAVVFDVMLTTDQERIEATVIIRPADRLIVRRPTGHHITDATITPPHESNPTANRTN</sequence>
<feature type="compositionally biased region" description="Polar residues" evidence="1">
    <location>
        <begin position="199"/>
        <end position="209"/>
    </location>
</feature>
<evidence type="ECO:0000256" key="1">
    <source>
        <dbReference type="SAM" id="MobiDB-lite"/>
    </source>
</evidence>
<protein>
    <submittedName>
        <fullName evidence="3">Uncharacterized protein</fullName>
    </submittedName>
</protein>
<dbReference type="RefSeq" id="WP_124955668.1">
    <property type="nucleotide sequence ID" value="NZ_RRCH01000029.1"/>
</dbReference>
<feature type="region of interest" description="Disordered" evidence="1">
    <location>
        <begin position="190"/>
        <end position="209"/>
    </location>
</feature>
<feature type="transmembrane region" description="Helical" evidence="2">
    <location>
        <begin position="17"/>
        <end position="37"/>
    </location>
</feature>
<dbReference type="Pfam" id="PF23922">
    <property type="entry name" value="DUF7261"/>
    <property type="match status" value="1"/>
</dbReference>
<keyword evidence="2" id="KW-1133">Transmembrane helix</keyword>
<keyword evidence="4" id="KW-1185">Reference proteome</keyword>